<proteinExistence type="inferred from homology"/>
<dbReference type="Gene3D" id="3.30.2010.10">
    <property type="entry name" value="Metalloproteases ('zincins'), catalytic domain"/>
    <property type="match status" value="1"/>
</dbReference>
<protein>
    <recommendedName>
        <fullName evidence="2">Ste24 endopeptidase</fullName>
        <ecNumber evidence="2">3.4.24.84</ecNumber>
    </recommendedName>
    <alternativeName>
        <fullName evidence="14">Prenyl protein-specific endoprotease 1</fullName>
    </alternativeName>
</protein>
<keyword evidence="4 18" id="KW-0812">Transmembrane</keyword>
<evidence type="ECO:0000256" key="3">
    <source>
        <dbReference type="ARBA" id="ARBA00022670"/>
    </source>
</evidence>
<comment type="caution">
    <text evidence="21">The sequence shown here is derived from an EMBL/GenBank/DDBJ whole genome shotgun (WGS) entry which is preliminary data.</text>
</comment>
<feature type="domain" description="Peptidase M48" evidence="19">
    <location>
        <begin position="272"/>
        <end position="476"/>
    </location>
</feature>
<feature type="transmembrane region" description="Helical" evidence="18">
    <location>
        <begin position="214"/>
        <end position="233"/>
    </location>
</feature>
<dbReference type="GO" id="GO:0004222">
    <property type="term" value="F:metalloendopeptidase activity"/>
    <property type="evidence" value="ECO:0007669"/>
    <property type="project" value="InterPro"/>
</dbReference>
<dbReference type="FunFam" id="3.30.2010.10:FF:000002">
    <property type="entry name" value="CAAX prenyl protease"/>
    <property type="match status" value="1"/>
</dbReference>
<dbReference type="Gene3D" id="1.25.40.120">
    <property type="entry name" value="Protein prenylyltransferase"/>
    <property type="match status" value="1"/>
</dbReference>
<dbReference type="Pfam" id="PF01239">
    <property type="entry name" value="PPTA"/>
    <property type="match status" value="5"/>
</dbReference>
<evidence type="ECO:0000259" key="20">
    <source>
        <dbReference type="Pfam" id="PF16491"/>
    </source>
</evidence>
<comment type="catalytic activity">
    <reaction evidence="12">
        <text>Hydrolyzes the peptide bond -P2-(S-farnesyl or geranylgeranyl)C-P1'-P2'-P3'-COOH where P1' and P2' are amino acids with aliphatic side chains and P3' is any C-terminal residue.</text>
        <dbReference type="EC" id="3.4.24.84"/>
    </reaction>
</comment>
<evidence type="ECO:0000256" key="12">
    <source>
        <dbReference type="ARBA" id="ARBA00044456"/>
    </source>
</evidence>
<dbReference type="InterPro" id="IPR032456">
    <property type="entry name" value="Peptidase_M48_N"/>
</dbReference>
<name>A0A7C8N921_9PEZI</name>
<evidence type="ECO:0000256" key="9">
    <source>
        <dbReference type="ARBA" id="ARBA00022989"/>
    </source>
</evidence>
<dbReference type="Proteomes" id="UP000481858">
    <property type="component" value="Unassembled WGS sequence"/>
</dbReference>
<feature type="binding site" evidence="16">
    <location>
        <position position="421"/>
    </location>
    <ligand>
        <name>Zn(2+)</name>
        <dbReference type="ChEBI" id="CHEBI:29105"/>
        <note>catalytic</note>
    </ligand>
</feature>
<dbReference type="InterPro" id="IPR027057">
    <property type="entry name" value="CAXX_Prtase_1"/>
</dbReference>
<gene>
    <name evidence="21" type="ORF">GQX73_g3895</name>
</gene>
<evidence type="ECO:0000256" key="11">
    <source>
        <dbReference type="ARBA" id="ARBA00023136"/>
    </source>
</evidence>
<evidence type="ECO:0000256" key="5">
    <source>
        <dbReference type="ARBA" id="ARBA00022723"/>
    </source>
</evidence>
<keyword evidence="9 18" id="KW-1133">Transmembrane helix</keyword>
<feature type="active site" description="Proton donor" evidence="15">
    <location>
        <position position="425"/>
    </location>
</feature>
<keyword evidence="10" id="KW-0482">Metalloprotease</keyword>
<evidence type="ECO:0000313" key="22">
    <source>
        <dbReference type="Proteomes" id="UP000481858"/>
    </source>
</evidence>
<evidence type="ECO:0000256" key="15">
    <source>
        <dbReference type="PIRSR" id="PIRSR627057-1"/>
    </source>
</evidence>
<keyword evidence="8 16" id="KW-0862">Zinc</keyword>
<evidence type="ECO:0000256" key="17">
    <source>
        <dbReference type="SAM" id="MobiDB-lite"/>
    </source>
</evidence>
<keyword evidence="5 16" id="KW-0479">Metal-binding</keyword>
<dbReference type="GO" id="GO:0071586">
    <property type="term" value="P:CAAX-box protein processing"/>
    <property type="evidence" value="ECO:0007669"/>
    <property type="project" value="InterPro"/>
</dbReference>
<dbReference type="EC" id="3.4.24.84" evidence="2"/>
<evidence type="ECO:0000256" key="13">
    <source>
        <dbReference type="ARBA" id="ARBA00060927"/>
    </source>
</evidence>
<evidence type="ECO:0000256" key="16">
    <source>
        <dbReference type="PIRSR" id="PIRSR627057-2"/>
    </source>
</evidence>
<feature type="active site" evidence="15">
    <location>
        <position position="343"/>
    </location>
</feature>
<evidence type="ECO:0000256" key="14">
    <source>
        <dbReference type="ARBA" id="ARBA00083451"/>
    </source>
</evidence>
<feature type="binding site" evidence="16">
    <location>
        <position position="342"/>
    </location>
    <ligand>
        <name>Zn(2+)</name>
        <dbReference type="ChEBI" id="CHEBI:29105"/>
        <note>catalytic</note>
    </ligand>
</feature>
<evidence type="ECO:0000313" key="21">
    <source>
        <dbReference type="EMBL" id="KAF2969637.1"/>
    </source>
</evidence>
<evidence type="ECO:0000259" key="19">
    <source>
        <dbReference type="Pfam" id="PF01435"/>
    </source>
</evidence>
<comment type="cofactor">
    <cofactor evidence="16">
        <name>Zn(2+)</name>
        <dbReference type="ChEBI" id="CHEBI:29105"/>
    </cofactor>
    <text evidence="16">Binds 1 zinc ion per subunit.</text>
</comment>
<dbReference type="Pfam" id="PF16491">
    <property type="entry name" value="Peptidase_M48_N"/>
    <property type="match status" value="1"/>
</dbReference>
<evidence type="ECO:0000256" key="8">
    <source>
        <dbReference type="ARBA" id="ARBA00022833"/>
    </source>
</evidence>
<evidence type="ECO:0000256" key="7">
    <source>
        <dbReference type="ARBA" id="ARBA00022824"/>
    </source>
</evidence>
<dbReference type="AlphaFoldDB" id="A0A7C8N921"/>
<keyword evidence="11 18" id="KW-0472">Membrane</keyword>
<dbReference type="PROSITE" id="PS51147">
    <property type="entry name" value="PFTA"/>
    <property type="match status" value="5"/>
</dbReference>
<dbReference type="OrthoDB" id="272289at2759"/>
<evidence type="ECO:0000256" key="4">
    <source>
        <dbReference type="ARBA" id="ARBA00022692"/>
    </source>
</evidence>
<feature type="transmembrane region" description="Helical" evidence="18">
    <location>
        <begin position="245"/>
        <end position="267"/>
    </location>
</feature>
<dbReference type="InterPro" id="IPR002088">
    <property type="entry name" value="Prenyl_trans_a"/>
</dbReference>
<dbReference type="GO" id="GO:0008318">
    <property type="term" value="F:protein prenyltransferase activity"/>
    <property type="evidence" value="ECO:0007669"/>
    <property type="project" value="InterPro"/>
</dbReference>
<feature type="binding site" evidence="16">
    <location>
        <position position="346"/>
    </location>
    <ligand>
        <name>Zn(2+)</name>
        <dbReference type="ChEBI" id="CHEBI:29105"/>
        <note>catalytic</note>
    </ligand>
</feature>
<keyword evidence="6" id="KW-0378">Hydrolase</keyword>
<evidence type="ECO:0000256" key="1">
    <source>
        <dbReference type="ARBA" id="ARBA00004477"/>
    </source>
</evidence>
<feature type="region of interest" description="Disordered" evidence="17">
    <location>
        <begin position="488"/>
        <end position="510"/>
    </location>
</feature>
<dbReference type="SUPFAM" id="SSF48439">
    <property type="entry name" value="Protein prenylyltransferase"/>
    <property type="match status" value="1"/>
</dbReference>
<comment type="subcellular location">
    <subcellularLocation>
        <location evidence="1">Endoplasmic reticulum membrane</location>
        <topology evidence="1">Multi-pass membrane protein</topology>
    </subcellularLocation>
</comment>
<evidence type="ECO:0000256" key="6">
    <source>
        <dbReference type="ARBA" id="ARBA00022801"/>
    </source>
</evidence>
<dbReference type="PANTHER" id="PTHR10120">
    <property type="entry name" value="CAAX PRENYL PROTEASE 1"/>
    <property type="match status" value="1"/>
</dbReference>
<evidence type="ECO:0000256" key="18">
    <source>
        <dbReference type="SAM" id="Phobius"/>
    </source>
</evidence>
<dbReference type="CDD" id="cd07343">
    <property type="entry name" value="M48A_Zmpste24p_like"/>
    <property type="match status" value="1"/>
</dbReference>
<comment type="similarity">
    <text evidence="13">Belongs to the peptidase M48A family.</text>
</comment>
<keyword evidence="22" id="KW-1185">Reference proteome</keyword>
<organism evidence="21 22">
    <name type="scientific">Xylaria multiplex</name>
    <dbReference type="NCBI Taxonomy" id="323545"/>
    <lineage>
        <taxon>Eukaryota</taxon>
        <taxon>Fungi</taxon>
        <taxon>Dikarya</taxon>
        <taxon>Ascomycota</taxon>
        <taxon>Pezizomycotina</taxon>
        <taxon>Sordariomycetes</taxon>
        <taxon>Xylariomycetidae</taxon>
        <taxon>Xylariales</taxon>
        <taxon>Xylariaceae</taxon>
        <taxon>Xylaria</taxon>
    </lineage>
</organism>
<keyword evidence="7" id="KW-0256">Endoplasmic reticulum</keyword>
<reference evidence="21 22" key="1">
    <citation type="submission" date="2019-12" db="EMBL/GenBank/DDBJ databases">
        <title>Draft genome sequence of the ascomycete Xylaria multiplex DSM 110363.</title>
        <authorList>
            <person name="Buettner E."/>
            <person name="Kellner H."/>
        </authorList>
    </citation>
    <scope>NUCLEOTIDE SEQUENCE [LARGE SCALE GENOMIC DNA]</scope>
    <source>
        <strain evidence="21 22">DSM 110363</strain>
    </source>
</reference>
<dbReference type="InterPro" id="IPR001915">
    <property type="entry name" value="Peptidase_M48"/>
</dbReference>
<dbReference type="EMBL" id="WUBL01000033">
    <property type="protein sequence ID" value="KAF2969637.1"/>
    <property type="molecule type" value="Genomic_DNA"/>
</dbReference>
<sequence length="1008" mass="116589">MEIYFKAFSGLVTAALVWSFWGGDIFPPQADPTGDPEAWTREELRRWLAARLARALDRPLFPWKKLIIGFSVAQYCFEEFLSLRQYQVLKNTKPPKVLEQEVSKEVYDKSQEYGRAKAKFGFIKGLWGQIQNVAFIHYDVLPKLWSWTGDLLFRFAPAGFTGEISHSIVFVLSFILIQQALSLPASIYHTFVLEERFGFNKQTPRLFITDMIKSNLLAFVFAPPILAGFLSIVKKTGNQFVTYLWLFTAAIQMFMITVYPIVILPLFNKLSPLQEGKLKTETEALAKKLKFPLQELFVIDGSKRSAHSNAYFFGLPWKKHIVIYDTLIEKSKEEEVVAVLAHELGHWSLGHTTRLFGISQLHVFYIFTLFSVFINNHSLYADFGFVKEHPIIIGFLLFSDALAPMDTIIKLLMNIMSRRFEFQADAFARNLGYKAELATSLIKLQVQNLSTMEADWMYASYHFSHPILSERLKALEWTASEKVTDEKTETAVVEKASGPKQPVSAQPPLKEPQTIRELEWQQYWSTNPIHKIVEEQGLNSLSPTDKRSYLNLELVRNTDQVDGLSKKGQRELWKQLSEANIPLRSVPRPRDDQWGRDKSGRDIGDYTLEEYAAYEQKKSRISELSLESTFFKHNRDRANWKTKNPITGVVYTITEEDIKAEKERRQEMATLRSELYGTRSNPYANDPEWDDVVPIPQDEPEGALAAIAYAEDYAEAMGYLRAVMAAKEHTPRCLRLTEHIIDLNPAHYTVWLYRFDIMKALNIPIPDELEWLNDVSFEHLKNYQIWHHRQLLMDLYYPTLQSDDNAVAALAANEHNFLTDILEKDTKNYHVWGYRQYLVRKLGLWDSVDEMRSVEQMINQDVLNNSAWSHRFFLVFGNPKYSTPNSLSMEHDPKLPADIIDREVSYTQGKIRLAPQNQSPWNYLRGVLVKGGRPLGGVREFVESFITSLGEGDDKEKVLSSHALDLLADVYKEAGERDKADLCLRRLGERWDRIREGYWEYRRRILEG</sequence>
<feature type="domain" description="CAAX prenyl protease 1 N-terminal" evidence="20">
    <location>
        <begin position="85"/>
        <end position="269"/>
    </location>
</feature>
<keyword evidence="3" id="KW-0645">Protease</keyword>
<dbReference type="Pfam" id="PF01435">
    <property type="entry name" value="Peptidase_M48"/>
    <property type="match status" value="1"/>
</dbReference>
<dbReference type="GO" id="GO:0046872">
    <property type="term" value="F:metal ion binding"/>
    <property type="evidence" value="ECO:0007669"/>
    <property type="project" value="UniProtKB-KW"/>
</dbReference>
<accession>A0A7C8N921</accession>
<dbReference type="GO" id="GO:0005789">
    <property type="term" value="C:endoplasmic reticulum membrane"/>
    <property type="evidence" value="ECO:0007669"/>
    <property type="project" value="UniProtKB-SubCell"/>
</dbReference>
<dbReference type="InParanoid" id="A0A7C8N921"/>
<evidence type="ECO:0000256" key="2">
    <source>
        <dbReference type="ARBA" id="ARBA00012336"/>
    </source>
</evidence>
<evidence type="ECO:0000256" key="10">
    <source>
        <dbReference type="ARBA" id="ARBA00023049"/>
    </source>
</evidence>